<comment type="caution">
    <text evidence="1">The sequence shown here is derived from an EMBL/GenBank/DDBJ whole genome shotgun (WGS) entry which is preliminary data.</text>
</comment>
<dbReference type="InterPro" id="IPR011990">
    <property type="entry name" value="TPR-like_helical_dom_sf"/>
</dbReference>
<keyword evidence="2" id="KW-1185">Reference proteome</keyword>
<dbReference type="AlphaFoldDB" id="A0AAW2Z978"/>
<proteinExistence type="predicted"/>
<evidence type="ECO:0000313" key="2">
    <source>
        <dbReference type="Proteomes" id="UP001431209"/>
    </source>
</evidence>
<protein>
    <recommendedName>
        <fullName evidence="3">Tetratricopeptide repeat protein</fullName>
    </recommendedName>
</protein>
<evidence type="ECO:0000313" key="1">
    <source>
        <dbReference type="EMBL" id="KAL0485656.1"/>
    </source>
</evidence>
<dbReference type="SUPFAM" id="SSF48452">
    <property type="entry name" value="TPR-like"/>
    <property type="match status" value="1"/>
</dbReference>
<reference evidence="1 2" key="1">
    <citation type="submission" date="2024-03" db="EMBL/GenBank/DDBJ databases">
        <title>The Acrasis kona genome and developmental transcriptomes reveal deep origins of eukaryotic multicellular pathways.</title>
        <authorList>
            <person name="Sheikh S."/>
            <person name="Fu C.-J."/>
            <person name="Brown M.W."/>
            <person name="Baldauf S.L."/>
        </authorList>
    </citation>
    <scope>NUCLEOTIDE SEQUENCE [LARGE SCALE GENOMIC DNA]</scope>
    <source>
        <strain evidence="1 2">ATCC MYA-3509</strain>
    </source>
</reference>
<accession>A0AAW2Z978</accession>
<sequence>MGTTLLRMENIREAMDKFSLALCKNPTLGWAYFARAQAYAMASLDYQDESPIADEHTRLQINNAIDDLTYCIETLRPELKPFLSDLMSERAGLRYRLDNNIREYLTDVNHSLSIDAKNPLVHLSKISACLKIVGNDDDLNPDAVITRGIEDRVAFLFQEAIDLVRGGDGLGILLERRYDCFCQLMPQRDDLLQLSRQTLFMHKLGSERIH</sequence>
<dbReference type="Gene3D" id="1.25.40.10">
    <property type="entry name" value="Tetratricopeptide repeat domain"/>
    <property type="match status" value="1"/>
</dbReference>
<gene>
    <name evidence="1" type="ORF">AKO1_011899</name>
</gene>
<dbReference type="EMBL" id="JAOPGA020001155">
    <property type="protein sequence ID" value="KAL0485656.1"/>
    <property type="molecule type" value="Genomic_DNA"/>
</dbReference>
<name>A0AAW2Z978_9EUKA</name>
<dbReference type="Proteomes" id="UP001431209">
    <property type="component" value="Unassembled WGS sequence"/>
</dbReference>
<evidence type="ECO:0008006" key="3">
    <source>
        <dbReference type="Google" id="ProtNLM"/>
    </source>
</evidence>
<organism evidence="1 2">
    <name type="scientific">Acrasis kona</name>
    <dbReference type="NCBI Taxonomy" id="1008807"/>
    <lineage>
        <taxon>Eukaryota</taxon>
        <taxon>Discoba</taxon>
        <taxon>Heterolobosea</taxon>
        <taxon>Tetramitia</taxon>
        <taxon>Eutetramitia</taxon>
        <taxon>Acrasidae</taxon>
        <taxon>Acrasis</taxon>
    </lineage>
</organism>